<feature type="domain" description="Macro" evidence="6">
    <location>
        <begin position="60"/>
        <end position="252"/>
    </location>
</feature>
<dbReference type="SUPFAM" id="SSF52949">
    <property type="entry name" value="Macro domain-like"/>
    <property type="match status" value="2"/>
</dbReference>
<accession>A0AAW1FUC7</accession>
<reference evidence="7 8" key="1">
    <citation type="journal article" date="2024" name="Genome Biol. Evol.">
        <title>Chromosome-level genome assembly of the viviparous eelpout Zoarces viviparus.</title>
        <authorList>
            <person name="Fuhrmann N."/>
            <person name="Brasseur M.V."/>
            <person name="Bakowski C.E."/>
            <person name="Podsiadlowski L."/>
            <person name="Prost S."/>
            <person name="Krehenwinkel H."/>
            <person name="Mayer C."/>
        </authorList>
    </citation>
    <scope>NUCLEOTIDE SEQUENCE [LARGE SCALE GENOMIC DNA]</scope>
    <source>
        <strain evidence="7">NO-MEL_2022_Ind0_liver</strain>
    </source>
</reference>
<dbReference type="GO" id="GO:0010629">
    <property type="term" value="P:negative regulation of gene expression"/>
    <property type="evidence" value="ECO:0007669"/>
    <property type="project" value="TreeGrafter"/>
</dbReference>
<dbReference type="GO" id="GO:1990404">
    <property type="term" value="F:NAD+-protein mono-ADP-ribosyltransferase activity"/>
    <property type="evidence" value="ECO:0007669"/>
    <property type="project" value="TreeGrafter"/>
</dbReference>
<dbReference type="GO" id="GO:0003714">
    <property type="term" value="F:transcription corepressor activity"/>
    <property type="evidence" value="ECO:0007669"/>
    <property type="project" value="TreeGrafter"/>
</dbReference>
<evidence type="ECO:0000313" key="7">
    <source>
        <dbReference type="EMBL" id="KAK9537953.1"/>
    </source>
</evidence>
<comment type="caution">
    <text evidence="7">The sequence shown here is derived from an EMBL/GenBank/DDBJ whole genome shotgun (WGS) entry which is preliminary data.</text>
</comment>
<dbReference type="Proteomes" id="UP001488805">
    <property type="component" value="Unassembled WGS sequence"/>
</dbReference>
<keyword evidence="3" id="KW-0808">Transferase</keyword>
<comment type="subcellular location">
    <subcellularLocation>
        <location evidence="1">Nucleus</location>
    </subcellularLocation>
</comment>
<sequence length="770" mass="84458">MASQLDITLRGTSLNIVRQCGPALSDVVKSKFGCEATIDGVDFERDPRAAQQRRPTVKPEKRFATTLRRGVQLSVWRDDLTNVQADAVVNAANESLWHCGGLAQALSDAGGSQIQRESDDYVAKYGRLKTGDAVVLGAGSLPCKKIIHAVGPRLSSVPSMYDVSQAQWLLEKVIRSILDEVEKNQLQSVAIPAISSGLFNYPLPECATTIVTTVERYYENVHFSAHVPKEILLINNDEPTVAEMVRACRQILPVGNSGGAAKTSAAPVQLGNVLLTLKTGKIEEQQTDVIVNTTSPQRDLSSGVISKALLKKAGRKMQEEIIEALVKGHVITTKAYMLDCKEVFHTLCPERGIGAAEQRNSSQILYKSVSECLWQAAAKNHRSIAFPAIGTGALGFSKKESAQIMTQAVADFAHNTKTKMDVHFVIFPSDNDTFKAFEEQMGSLKYKASPPGSTQAANWSSPAVEHREVFHGGSTPTPQIRLNGSSYEAKREAKRWLTSLLFKSSGPVIICNNFIQHFGEREHLKLSRLVKGDLSIEEFFENGRAGLTVSGEPVEDVVVAGLQVEAMLCNIQKDFATEEEDLMLQAMLMKDLPFGRKMVDNTSPEFLHRLSVFKDDGLLILKMEEVENRALETLFHLKKNQLSCTTPPRQMLQRIPAHFCEMVSHIGFHAEYAPPDEPLYGEGIYFAGTVKAAMEVWKGLKGLKEEYLYFVEAQVLTGCSAPGKKGLILPPAVETDPLAVYDSVSGGPDVSVVFSGYQALPTHIFTCKMG</sequence>
<evidence type="ECO:0000313" key="8">
    <source>
        <dbReference type="Proteomes" id="UP001488805"/>
    </source>
</evidence>
<dbReference type="GO" id="GO:0060335">
    <property type="term" value="P:positive regulation of type II interferon-mediated signaling pathway"/>
    <property type="evidence" value="ECO:0007669"/>
    <property type="project" value="TreeGrafter"/>
</dbReference>
<name>A0AAW1FUC7_ZOAVI</name>
<dbReference type="InterPro" id="IPR002589">
    <property type="entry name" value="Macro_dom"/>
</dbReference>
<organism evidence="7 8">
    <name type="scientific">Zoarces viviparus</name>
    <name type="common">Viviparous eelpout</name>
    <name type="synonym">Blennius viviparus</name>
    <dbReference type="NCBI Taxonomy" id="48416"/>
    <lineage>
        <taxon>Eukaryota</taxon>
        <taxon>Metazoa</taxon>
        <taxon>Chordata</taxon>
        <taxon>Craniata</taxon>
        <taxon>Vertebrata</taxon>
        <taxon>Euteleostomi</taxon>
        <taxon>Actinopterygii</taxon>
        <taxon>Neopterygii</taxon>
        <taxon>Teleostei</taxon>
        <taxon>Neoteleostei</taxon>
        <taxon>Acanthomorphata</taxon>
        <taxon>Eupercaria</taxon>
        <taxon>Perciformes</taxon>
        <taxon>Cottioidei</taxon>
        <taxon>Zoarcales</taxon>
        <taxon>Zoarcidae</taxon>
        <taxon>Zoarcinae</taxon>
        <taxon>Zoarces</taxon>
    </lineage>
</organism>
<evidence type="ECO:0000256" key="4">
    <source>
        <dbReference type="ARBA" id="ARBA00023027"/>
    </source>
</evidence>
<dbReference type="Gene3D" id="3.40.220.10">
    <property type="entry name" value="Leucine Aminopeptidase, subunit E, domain 1"/>
    <property type="match status" value="2"/>
</dbReference>
<evidence type="ECO:0000256" key="3">
    <source>
        <dbReference type="ARBA" id="ARBA00022679"/>
    </source>
</evidence>
<dbReference type="Gene3D" id="3.90.228.10">
    <property type="match status" value="1"/>
</dbReference>
<evidence type="ECO:0000256" key="1">
    <source>
        <dbReference type="ARBA" id="ARBA00004123"/>
    </source>
</evidence>
<dbReference type="InterPro" id="IPR043472">
    <property type="entry name" value="Macro_dom-like"/>
</dbReference>
<dbReference type="InterPro" id="IPR052056">
    <property type="entry name" value="Mono-ARTD/PARP"/>
</dbReference>
<dbReference type="AlphaFoldDB" id="A0AAW1FUC7"/>
<dbReference type="GO" id="GO:0003950">
    <property type="term" value="F:NAD+ poly-ADP-ribosyltransferase activity"/>
    <property type="evidence" value="ECO:0007669"/>
    <property type="project" value="TreeGrafter"/>
</dbReference>
<proteinExistence type="predicted"/>
<dbReference type="SMART" id="SM00506">
    <property type="entry name" value="A1pp"/>
    <property type="match status" value="2"/>
</dbReference>
<keyword evidence="2" id="KW-0328">Glycosyltransferase</keyword>
<evidence type="ECO:0000256" key="5">
    <source>
        <dbReference type="ARBA" id="ARBA00023242"/>
    </source>
</evidence>
<keyword evidence="4" id="KW-0520">NAD</keyword>
<keyword evidence="5" id="KW-0539">Nucleus</keyword>
<dbReference type="Pfam" id="PF01661">
    <property type="entry name" value="Macro"/>
    <property type="match status" value="2"/>
</dbReference>
<dbReference type="PANTHER" id="PTHR14453">
    <property type="entry name" value="PARP/ZINC FINGER CCCH TYPE DOMAIN CONTAINING PROTEIN"/>
    <property type="match status" value="1"/>
</dbReference>
<gene>
    <name evidence="7" type="ORF">VZT92_005523</name>
</gene>
<dbReference type="CDD" id="cd02907">
    <property type="entry name" value="Macro_Af1521_BAL-like"/>
    <property type="match status" value="1"/>
</dbReference>
<dbReference type="GO" id="GO:0070212">
    <property type="term" value="P:protein poly-ADP-ribosylation"/>
    <property type="evidence" value="ECO:0007669"/>
    <property type="project" value="TreeGrafter"/>
</dbReference>
<protein>
    <recommendedName>
        <fullName evidence="6">Macro domain-containing protein</fullName>
    </recommendedName>
</protein>
<feature type="domain" description="Macro" evidence="6">
    <location>
        <begin position="262"/>
        <end position="445"/>
    </location>
</feature>
<dbReference type="EMBL" id="JBCEZU010000034">
    <property type="protein sequence ID" value="KAK9537953.1"/>
    <property type="molecule type" value="Genomic_DNA"/>
</dbReference>
<dbReference type="GO" id="GO:0005634">
    <property type="term" value="C:nucleus"/>
    <property type="evidence" value="ECO:0007669"/>
    <property type="project" value="UniProtKB-SubCell"/>
</dbReference>
<keyword evidence="8" id="KW-1185">Reference proteome</keyword>
<dbReference type="GO" id="GO:0044389">
    <property type="term" value="F:ubiquitin-like protein ligase binding"/>
    <property type="evidence" value="ECO:0007669"/>
    <property type="project" value="TreeGrafter"/>
</dbReference>
<dbReference type="SUPFAM" id="SSF56399">
    <property type="entry name" value="ADP-ribosylation"/>
    <property type="match status" value="1"/>
</dbReference>
<dbReference type="GO" id="GO:0005737">
    <property type="term" value="C:cytoplasm"/>
    <property type="evidence" value="ECO:0007669"/>
    <property type="project" value="TreeGrafter"/>
</dbReference>
<evidence type="ECO:0000259" key="6">
    <source>
        <dbReference type="PROSITE" id="PS51154"/>
    </source>
</evidence>
<dbReference type="PROSITE" id="PS51154">
    <property type="entry name" value="MACRO"/>
    <property type="match status" value="2"/>
</dbReference>
<dbReference type="PANTHER" id="PTHR14453:SF70">
    <property type="entry name" value="PROTEIN MONO-ADP-RIBOSYLTRANSFERASE PARP9"/>
    <property type="match status" value="1"/>
</dbReference>
<evidence type="ECO:0000256" key="2">
    <source>
        <dbReference type="ARBA" id="ARBA00022676"/>
    </source>
</evidence>